<evidence type="ECO:0000313" key="6">
    <source>
        <dbReference type="EMBL" id="BFF97194.1"/>
    </source>
</evidence>
<dbReference type="Proteomes" id="UP001500889">
    <property type="component" value="Chromosome J"/>
</dbReference>
<protein>
    <submittedName>
        <fullName evidence="6">Insulin-like growth factor-binding protein complex acid labile subunit</fullName>
    </submittedName>
</protein>
<gene>
    <name evidence="6" type="ORF">DMAD_05660</name>
</gene>
<feature type="signal peptide" evidence="5">
    <location>
        <begin position="1"/>
        <end position="19"/>
    </location>
</feature>
<dbReference type="InterPro" id="IPR032675">
    <property type="entry name" value="LRR_dom_sf"/>
</dbReference>
<dbReference type="SMART" id="SM00368">
    <property type="entry name" value="LRR_RI"/>
    <property type="match status" value="3"/>
</dbReference>
<keyword evidence="7" id="KW-1185">Reference proteome</keyword>
<keyword evidence="1" id="KW-0433">Leucine-rich repeat</keyword>
<dbReference type="PANTHER" id="PTHR45842">
    <property type="entry name" value="SYNAPTIC ADHESION-LIKE MOLECULE SALM"/>
    <property type="match status" value="1"/>
</dbReference>
<evidence type="ECO:0000256" key="4">
    <source>
        <dbReference type="ARBA" id="ARBA00023180"/>
    </source>
</evidence>
<dbReference type="SMART" id="SM00364">
    <property type="entry name" value="LRR_BAC"/>
    <property type="match status" value="5"/>
</dbReference>
<dbReference type="InterPro" id="IPR050467">
    <property type="entry name" value="LRFN"/>
</dbReference>
<dbReference type="GO" id="GO:0016020">
    <property type="term" value="C:membrane"/>
    <property type="evidence" value="ECO:0007669"/>
    <property type="project" value="UniProtKB-SubCell"/>
</dbReference>
<evidence type="ECO:0000313" key="7">
    <source>
        <dbReference type="Proteomes" id="UP001500889"/>
    </source>
</evidence>
<dbReference type="Gene3D" id="3.80.10.10">
    <property type="entry name" value="Ribonuclease Inhibitor"/>
    <property type="match status" value="3"/>
</dbReference>
<keyword evidence="3" id="KW-0677">Repeat</keyword>
<organism evidence="6 7">
    <name type="scientific">Drosophila madeirensis</name>
    <name type="common">Fruit fly</name>
    <dbReference type="NCBI Taxonomy" id="30013"/>
    <lineage>
        <taxon>Eukaryota</taxon>
        <taxon>Metazoa</taxon>
        <taxon>Ecdysozoa</taxon>
        <taxon>Arthropoda</taxon>
        <taxon>Hexapoda</taxon>
        <taxon>Insecta</taxon>
        <taxon>Pterygota</taxon>
        <taxon>Neoptera</taxon>
        <taxon>Endopterygota</taxon>
        <taxon>Diptera</taxon>
        <taxon>Brachycera</taxon>
        <taxon>Muscomorpha</taxon>
        <taxon>Ephydroidea</taxon>
        <taxon>Drosophilidae</taxon>
        <taxon>Drosophila</taxon>
        <taxon>Sophophora</taxon>
    </lineage>
</organism>
<feature type="chain" id="PRO_5043459844" evidence="5">
    <location>
        <begin position="20"/>
        <end position="537"/>
    </location>
</feature>
<dbReference type="SUPFAM" id="SSF52058">
    <property type="entry name" value="L domain-like"/>
    <property type="match status" value="2"/>
</dbReference>
<evidence type="ECO:0000256" key="1">
    <source>
        <dbReference type="ARBA" id="ARBA00022614"/>
    </source>
</evidence>
<evidence type="ECO:0000256" key="2">
    <source>
        <dbReference type="ARBA" id="ARBA00022729"/>
    </source>
</evidence>
<keyword evidence="2 5" id="KW-0732">Signal</keyword>
<keyword evidence="4" id="KW-0325">Glycoprotein</keyword>
<dbReference type="SMART" id="SM00369">
    <property type="entry name" value="LRR_TYP"/>
    <property type="match status" value="11"/>
</dbReference>
<dbReference type="AlphaFoldDB" id="A0AAU9FNE5"/>
<dbReference type="InterPro" id="IPR001611">
    <property type="entry name" value="Leu-rich_rpt"/>
</dbReference>
<dbReference type="FunFam" id="3.80.10.10:FF:001164">
    <property type="entry name" value="GH01279p"/>
    <property type="match status" value="1"/>
</dbReference>
<dbReference type="InterPro" id="IPR003591">
    <property type="entry name" value="Leu-rich_rpt_typical-subtyp"/>
</dbReference>
<reference evidence="6 7" key="1">
    <citation type="submission" date="2024-02" db="EMBL/GenBank/DDBJ databases">
        <title>A chromosome-level genome assembly of Drosophila madeirensis, a fruit fly species endemic to Madeira island.</title>
        <authorList>
            <person name="Tomihara K."/>
            <person name="Llopart A."/>
            <person name="Yamamoto D."/>
        </authorList>
    </citation>
    <scope>NUCLEOTIDE SEQUENCE [LARGE SCALE GENOMIC DNA]</scope>
    <source>
        <strain evidence="6 7">RF1</strain>
    </source>
</reference>
<dbReference type="Pfam" id="PF13516">
    <property type="entry name" value="LRR_6"/>
    <property type="match status" value="1"/>
</dbReference>
<dbReference type="PROSITE" id="PS51450">
    <property type="entry name" value="LRR"/>
    <property type="match status" value="3"/>
</dbReference>
<dbReference type="EMBL" id="AP029265">
    <property type="protein sequence ID" value="BFF97194.1"/>
    <property type="molecule type" value="Genomic_DNA"/>
</dbReference>
<evidence type="ECO:0000256" key="3">
    <source>
        <dbReference type="ARBA" id="ARBA00022737"/>
    </source>
</evidence>
<evidence type="ECO:0000256" key="5">
    <source>
        <dbReference type="SAM" id="SignalP"/>
    </source>
</evidence>
<proteinExistence type="predicted"/>
<dbReference type="Pfam" id="PF13855">
    <property type="entry name" value="LRR_8"/>
    <property type="match status" value="4"/>
</dbReference>
<sequence>MQTLKLLFVLLLISFEARAKDVQECEEIAAGSHICREIESFQQLNGYVQEDWRSVKVINEHTGIESGGTKALPALSRLLHLDLSESGGLTLGDRGLRDFTQLEGLNLTHCQLEELQEEHFPRNSSLRSLDVSYNDIQLITGKVMDRMPRLVYANFSNNLVAEVEINAFKGLRKLEFLDLTTNEQENVTLGENANLRYLSISNNNVRDFRWCRLRGVPNLEELHLHSNWLENLDMGLFFATPRLRVLNVSNNNLYEIKANLFAAANERAVPLQLLDYSSNNVKVLEDLVFVKLTNLRTLNLWLNQINRIHPRAFQGLSALESLQLQGNKISALPDEVFSMLTSLERLDLSRNKIKQLGASIFGGTLLRQLTHLNLSHNNMMELHPLAFSGVPHLRELRLRGNKLTVLDLRMFAPLRRLQLLTIGENRLEEIEGDILETFGNLSHLEINNNRLSYLSSLQTSEYLLQLRHIRIEGNPWQCLCLDEITAWLDKRQVGYARPSSAYYSGRKPLCVVTPMEQCLRDLEAVRAHGLVESYEQI</sequence>
<name>A0AAU9FNE5_DROMD</name>
<accession>A0AAU9FNE5</accession>
<dbReference type="PANTHER" id="PTHR45842:SF12">
    <property type="entry name" value="KEKKON 5, ISOFORM A"/>
    <property type="match status" value="1"/>
</dbReference>